<organism evidence="5 6">
    <name type="scientific">Nocardiopsis kunsanensis</name>
    <dbReference type="NCBI Taxonomy" id="141693"/>
    <lineage>
        <taxon>Bacteria</taxon>
        <taxon>Bacillati</taxon>
        <taxon>Actinomycetota</taxon>
        <taxon>Actinomycetes</taxon>
        <taxon>Streptosporangiales</taxon>
        <taxon>Nocardiopsidaceae</taxon>
        <taxon>Nocardiopsis</taxon>
    </lineage>
</organism>
<evidence type="ECO:0000256" key="4">
    <source>
        <dbReference type="SAM" id="SignalP"/>
    </source>
</evidence>
<dbReference type="EMBL" id="BMXL01000011">
    <property type="protein sequence ID" value="GHD26689.1"/>
    <property type="molecule type" value="Genomic_DNA"/>
</dbReference>
<dbReference type="PANTHER" id="PTHR30061:SF50">
    <property type="entry name" value="MALTOSE_MALTODEXTRIN-BINDING PERIPLASMIC PROTEIN"/>
    <property type="match status" value="1"/>
</dbReference>
<evidence type="ECO:0000313" key="5">
    <source>
        <dbReference type="EMBL" id="GHD26689.1"/>
    </source>
</evidence>
<keyword evidence="6" id="KW-1185">Reference proteome</keyword>
<keyword evidence="2" id="KW-0813">Transport</keyword>
<comment type="similarity">
    <text evidence="1">Belongs to the bacterial solute-binding protein 1 family.</text>
</comment>
<sequence length="432" mass="46300">MARRPLLTHAPLPAAALALVLAVTACGAGGGDDGGGDISATDTLTVWIMEGTNPDATGFFEEANEAFTEEHGVDVEVEFVPWADAQDKITTSMAGDTMPDVVELGTTFVPDFSDAGALHDVAPSIDDLSAYNEEMLEMGRIDDAVYSVPWYAAVRSMVYRTDVFEEHGAEEPENWEEMRRTALDLAEAEEDMIAFPVPGDAQYSVMPWIWGGGAEIAVEQDDGTWVSEIDSDGAREGLQFFTGLALEDDLSTTGAVNWNEIDVMESFSDGDTIMALLGNANPKAIVENNPDLEGNIGVFPIPGQEEGYTDSFAGGSNLSVFEDTGNEAAGVAYVEHLTSPEWSVRWADETGFFPGGVDELQEYVESEDPTVQPFAVQLDEAGRATPATPEWGQVESENIIVGMQQDILNGNATVDEATESAADDIERILNGG</sequence>
<gene>
    <name evidence="5" type="ORF">GCM10007147_24940</name>
</gene>
<dbReference type="CDD" id="cd14747">
    <property type="entry name" value="PBP2_MalE"/>
    <property type="match status" value="1"/>
</dbReference>
<dbReference type="Gene3D" id="3.40.190.10">
    <property type="entry name" value="Periplasmic binding protein-like II"/>
    <property type="match status" value="2"/>
</dbReference>
<dbReference type="GO" id="GO:0015768">
    <property type="term" value="P:maltose transport"/>
    <property type="evidence" value="ECO:0007669"/>
    <property type="project" value="TreeGrafter"/>
</dbReference>
<feature type="chain" id="PRO_5037180616" evidence="4">
    <location>
        <begin position="28"/>
        <end position="432"/>
    </location>
</feature>
<dbReference type="GO" id="GO:1901982">
    <property type="term" value="F:maltose binding"/>
    <property type="evidence" value="ECO:0007669"/>
    <property type="project" value="TreeGrafter"/>
</dbReference>
<dbReference type="InterPro" id="IPR006059">
    <property type="entry name" value="SBP"/>
</dbReference>
<protein>
    <submittedName>
        <fullName evidence="5">Sugar ABC transporter substrate-binding protein</fullName>
    </submittedName>
</protein>
<name>A0A918XDA8_9ACTN</name>
<dbReference type="RefSeq" id="WP_193517996.1">
    <property type="nucleotide sequence ID" value="NZ_BMXL01000011.1"/>
</dbReference>
<evidence type="ECO:0000256" key="3">
    <source>
        <dbReference type="ARBA" id="ARBA00022729"/>
    </source>
</evidence>
<feature type="signal peptide" evidence="4">
    <location>
        <begin position="1"/>
        <end position="27"/>
    </location>
</feature>
<keyword evidence="3 4" id="KW-0732">Signal</keyword>
<dbReference type="Pfam" id="PF01547">
    <property type="entry name" value="SBP_bac_1"/>
    <property type="match status" value="1"/>
</dbReference>
<evidence type="ECO:0000256" key="1">
    <source>
        <dbReference type="ARBA" id="ARBA00008520"/>
    </source>
</evidence>
<dbReference type="GO" id="GO:0055052">
    <property type="term" value="C:ATP-binding cassette (ABC) transporter complex, substrate-binding subunit-containing"/>
    <property type="evidence" value="ECO:0007669"/>
    <property type="project" value="TreeGrafter"/>
</dbReference>
<evidence type="ECO:0000256" key="2">
    <source>
        <dbReference type="ARBA" id="ARBA00022448"/>
    </source>
</evidence>
<evidence type="ECO:0000313" key="6">
    <source>
        <dbReference type="Proteomes" id="UP000654947"/>
    </source>
</evidence>
<dbReference type="GO" id="GO:0042956">
    <property type="term" value="P:maltodextrin transmembrane transport"/>
    <property type="evidence" value="ECO:0007669"/>
    <property type="project" value="TreeGrafter"/>
</dbReference>
<comment type="caution">
    <text evidence="5">The sequence shown here is derived from an EMBL/GenBank/DDBJ whole genome shotgun (WGS) entry which is preliminary data.</text>
</comment>
<reference evidence="5 6" key="1">
    <citation type="journal article" date="2014" name="Int. J. Syst. Evol. Microbiol.">
        <title>Complete genome sequence of Corynebacterium casei LMG S-19264T (=DSM 44701T), isolated from a smear-ripened cheese.</title>
        <authorList>
            <consortium name="US DOE Joint Genome Institute (JGI-PGF)"/>
            <person name="Walter F."/>
            <person name="Albersmeier A."/>
            <person name="Kalinowski J."/>
            <person name="Ruckert C."/>
        </authorList>
    </citation>
    <scope>NUCLEOTIDE SEQUENCE [LARGE SCALE GENOMIC DNA]</scope>
    <source>
        <strain evidence="5 6">KCTC 19473</strain>
    </source>
</reference>
<accession>A0A918XDA8</accession>
<dbReference type="AlphaFoldDB" id="A0A918XDA8"/>
<proteinExistence type="inferred from homology"/>
<dbReference type="PROSITE" id="PS51257">
    <property type="entry name" value="PROKAR_LIPOPROTEIN"/>
    <property type="match status" value="1"/>
</dbReference>
<dbReference type="Proteomes" id="UP000654947">
    <property type="component" value="Unassembled WGS sequence"/>
</dbReference>
<dbReference type="SUPFAM" id="SSF53850">
    <property type="entry name" value="Periplasmic binding protein-like II"/>
    <property type="match status" value="1"/>
</dbReference>
<dbReference type="PANTHER" id="PTHR30061">
    <property type="entry name" value="MALTOSE-BINDING PERIPLASMIC PROTEIN"/>
    <property type="match status" value="1"/>
</dbReference>